<sequence length="167" mass="19050">MLALGIFILWEDIYGFRTLEEAVNAEFKSPVQIVNQDAQNRLVMFKDKTQYVLGVYREWNGRLYYKNDRGSSGWTASTMNGPAFLVVAEKKPDRGNFVWGALYTDIPVRSFLVEYKNGDIQEVNASQNTFVVKMPEIYRDSSELGAASIVKSVNAYGLDNQLIKTWK</sequence>
<protein>
    <submittedName>
        <fullName evidence="1">Uncharacterized protein</fullName>
    </submittedName>
</protein>
<comment type="caution">
    <text evidence="1">The sequence shown here is derived from an EMBL/GenBank/DDBJ whole genome shotgun (WGS) entry which is preliminary data.</text>
</comment>
<keyword evidence="2" id="KW-1185">Reference proteome</keyword>
<evidence type="ECO:0000313" key="1">
    <source>
        <dbReference type="EMBL" id="MFM9329245.1"/>
    </source>
</evidence>
<proteinExistence type="predicted"/>
<accession>A0ACC7NYW1</accession>
<evidence type="ECO:0000313" key="2">
    <source>
        <dbReference type="Proteomes" id="UP001631969"/>
    </source>
</evidence>
<organism evidence="1 2">
    <name type="scientific">Paenibacillus mesotrionivorans</name>
    <dbReference type="NCBI Taxonomy" id="3160968"/>
    <lineage>
        <taxon>Bacteria</taxon>
        <taxon>Bacillati</taxon>
        <taxon>Bacillota</taxon>
        <taxon>Bacilli</taxon>
        <taxon>Bacillales</taxon>
        <taxon>Paenibacillaceae</taxon>
        <taxon>Paenibacillus</taxon>
    </lineage>
</organism>
<gene>
    <name evidence="1" type="ORF">ACI1P1_13195</name>
</gene>
<dbReference type="EMBL" id="JBJURJ010000008">
    <property type="protein sequence ID" value="MFM9329245.1"/>
    <property type="molecule type" value="Genomic_DNA"/>
</dbReference>
<name>A0ACC7NYW1_9BACL</name>
<dbReference type="Proteomes" id="UP001631969">
    <property type="component" value="Unassembled WGS sequence"/>
</dbReference>
<reference evidence="1" key="1">
    <citation type="submission" date="2024-12" db="EMBL/GenBank/DDBJ databases">
        <authorList>
            <person name="Wu N."/>
        </authorList>
    </citation>
    <scope>NUCLEOTIDE SEQUENCE</scope>
    <source>
        <strain evidence="1">P15</strain>
    </source>
</reference>